<dbReference type="Gene3D" id="3.40.1190.20">
    <property type="match status" value="1"/>
</dbReference>
<dbReference type="PROSITE" id="PS50020">
    <property type="entry name" value="WW_DOMAIN_2"/>
    <property type="match status" value="1"/>
</dbReference>
<evidence type="ECO:0000313" key="4">
    <source>
        <dbReference type="Proteomes" id="UP000011087"/>
    </source>
</evidence>
<name>L1JJ28_GUITC</name>
<dbReference type="InterPro" id="IPR011611">
    <property type="entry name" value="PfkB_dom"/>
</dbReference>
<keyword evidence="4" id="KW-1185">Reference proteome</keyword>
<dbReference type="Pfam" id="PF00397">
    <property type="entry name" value="WW"/>
    <property type="match status" value="1"/>
</dbReference>
<dbReference type="InterPro" id="IPR001202">
    <property type="entry name" value="WW_dom"/>
</dbReference>
<dbReference type="SUPFAM" id="SSF53613">
    <property type="entry name" value="Ribokinase-like"/>
    <property type="match status" value="1"/>
</dbReference>
<dbReference type="InterPro" id="IPR036020">
    <property type="entry name" value="WW_dom_sf"/>
</dbReference>
<sequence>MRLCCTCGVPWRDEPSDRVPWEEVVDSIAGKVRAQTVWKAVVDDRTGKVYYWNTITDETVWSRPPELLRVSRSLETSIKSVRNMRGYITPIEGSTNITDERYSLDETPQSVLPRCAKLLGMKHGVLAVRKGSKGSYVWDSRDPGRILVVPALQVPVVDPTGAGNAYSAAFGVNLSRLLRRRRLSRSMAIMISACRATATGGAFVASKGMPVVKKSTQEWLEREARSLLARVFYIKV</sequence>
<dbReference type="OrthoDB" id="191651at2759"/>
<dbReference type="Proteomes" id="UP000011087">
    <property type="component" value="Unassembled WGS sequence"/>
</dbReference>
<dbReference type="Gene3D" id="2.20.70.10">
    <property type="match status" value="1"/>
</dbReference>
<accession>L1JJ28</accession>
<gene>
    <name evidence="2" type="ORF">GUITHDRAFT_151923</name>
</gene>
<protein>
    <recommendedName>
        <fullName evidence="1">WW domain-containing protein</fullName>
    </recommendedName>
</protein>
<dbReference type="EnsemblProtists" id="EKX48100">
    <property type="protein sequence ID" value="EKX48100"/>
    <property type="gene ID" value="GUITHDRAFT_151923"/>
</dbReference>
<dbReference type="AlphaFoldDB" id="L1JJ28"/>
<feature type="domain" description="WW" evidence="1">
    <location>
        <begin position="38"/>
        <end position="66"/>
    </location>
</feature>
<dbReference type="GeneID" id="17304771"/>
<proteinExistence type="predicted"/>
<reference evidence="2 4" key="1">
    <citation type="journal article" date="2012" name="Nature">
        <title>Algal genomes reveal evolutionary mosaicism and the fate of nucleomorphs.</title>
        <authorList>
            <consortium name="DOE Joint Genome Institute"/>
            <person name="Curtis B.A."/>
            <person name="Tanifuji G."/>
            <person name="Burki F."/>
            <person name="Gruber A."/>
            <person name="Irimia M."/>
            <person name="Maruyama S."/>
            <person name="Arias M.C."/>
            <person name="Ball S.G."/>
            <person name="Gile G.H."/>
            <person name="Hirakawa Y."/>
            <person name="Hopkins J.F."/>
            <person name="Kuo A."/>
            <person name="Rensing S.A."/>
            <person name="Schmutz J."/>
            <person name="Symeonidi A."/>
            <person name="Elias M."/>
            <person name="Eveleigh R.J."/>
            <person name="Herman E.K."/>
            <person name="Klute M.J."/>
            <person name="Nakayama T."/>
            <person name="Obornik M."/>
            <person name="Reyes-Prieto A."/>
            <person name="Armbrust E.V."/>
            <person name="Aves S.J."/>
            <person name="Beiko R.G."/>
            <person name="Coutinho P."/>
            <person name="Dacks J.B."/>
            <person name="Durnford D.G."/>
            <person name="Fast N.M."/>
            <person name="Green B.R."/>
            <person name="Grisdale C.J."/>
            <person name="Hempel F."/>
            <person name="Henrissat B."/>
            <person name="Hoppner M.P."/>
            <person name="Ishida K."/>
            <person name="Kim E."/>
            <person name="Koreny L."/>
            <person name="Kroth P.G."/>
            <person name="Liu Y."/>
            <person name="Malik S.B."/>
            <person name="Maier U.G."/>
            <person name="McRose D."/>
            <person name="Mock T."/>
            <person name="Neilson J.A."/>
            <person name="Onodera N.T."/>
            <person name="Poole A.M."/>
            <person name="Pritham E.J."/>
            <person name="Richards T.A."/>
            <person name="Rocap G."/>
            <person name="Roy S.W."/>
            <person name="Sarai C."/>
            <person name="Schaack S."/>
            <person name="Shirato S."/>
            <person name="Slamovits C.H."/>
            <person name="Spencer D.F."/>
            <person name="Suzuki S."/>
            <person name="Worden A.Z."/>
            <person name="Zauner S."/>
            <person name="Barry K."/>
            <person name="Bell C."/>
            <person name="Bharti A.K."/>
            <person name="Crow J.A."/>
            <person name="Grimwood J."/>
            <person name="Kramer R."/>
            <person name="Lindquist E."/>
            <person name="Lucas S."/>
            <person name="Salamov A."/>
            <person name="McFadden G.I."/>
            <person name="Lane C.E."/>
            <person name="Keeling P.J."/>
            <person name="Gray M.W."/>
            <person name="Grigoriev I.V."/>
            <person name="Archibald J.M."/>
        </authorList>
    </citation>
    <scope>NUCLEOTIDE SEQUENCE</scope>
    <source>
        <strain evidence="2 4">CCMP2712</strain>
    </source>
</reference>
<dbReference type="RefSeq" id="XP_005835080.1">
    <property type="nucleotide sequence ID" value="XM_005835023.1"/>
</dbReference>
<dbReference type="InterPro" id="IPR029056">
    <property type="entry name" value="Ribokinase-like"/>
</dbReference>
<organism evidence="2">
    <name type="scientific">Guillardia theta (strain CCMP2712)</name>
    <name type="common">Cryptophyte</name>
    <dbReference type="NCBI Taxonomy" id="905079"/>
    <lineage>
        <taxon>Eukaryota</taxon>
        <taxon>Cryptophyceae</taxon>
        <taxon>Pyrenomonadales</taxon>
        <taxon>Geminigeraceae</taxon>
        <taxon>Guillardia</taxon>
    </lineage>
</organism>
<dbReference type="KEGG" id="gtt:GUITHDRAFT_151923"/>
<dbReference type="EMBL" id="JH992987">
    <property type="protein sequence ID" value="EKX48100.1"/>
    <property type="molecule type" value="Genomic_DNA"/>
</dbReference>
<dbReference type="SUPFAM" id="SSF51045">
    <property type="entry name" value="WW domain"/>
    <property type="match status" value="1"/>
</dbReference>
<evidence type="ECO:0000313" key="3">
    <source>
        <dbReference type="EnsemblProtists" id="EKX48100"/>
    </source>
</evidence>
<reference evidence="4" key="2">
    <citation type="submission" date="2012-11" db="EMBL/GenBank/DDBJ databases">
        <authorList>
            <person name="Kuo A."/>
            <person name="Curtis B.A."/>
            <person name="Tanifuji G."/>
            <person name="Burki F."/>
            <person name="Gruber A."/>
            <person name="Irimia M."/>
            <person name="Maruyama S."/>
            <person name="Arias M.C."/>
            <person name="Ball S.G."/>
            <person name="Gile G.H."/>
            <person name="Hirakawa Y."/>
            <person name="Hopkins J.F."/>
            <person name="Rensing S.A."/>
            <person name="Schmutz J."/>
            <person name="Symeonidi A."/>
            <person name="Elias M."/>
            <person name="Eveleigh R.J."/>
            <person name="Herman E.K."/>
            <person name="Klute M.J."/>
            <person name="Nakayama T."/>
            <person name="Obornik M."/>
            <person name="Reyes-Prieto A."/>
            <person name="Armbrust E.V."/>
            <person name="Aves S.J."/>
            <person name="Beiko R.G."/>
            <person name="Coutinho P."/>
            <person name="Dacks J.B."/>
            <person name="Durnford D.G."/>
            <person name="Fast N.M."/>
            <person name="Green B.R."/>
            <person name="Grisdale C."/>
            <person name="Hempe F."/>
            <person name="Henrissat B."/>
            <person name="Hoppner M.P."/>
            <person name="Ishida K.-I."/>
            <person name="Kim E."/>
            <person name="Koreny L."/>
            <person name="Kroth P.G."/>
            <person name="Liu Y."/>
            <person name="Malik S.-B."/>
            <person name="Maier U.G."/>
            <person name="McRose D."/>
            <person name="Mock T."/>
            <person name="Neilson J.A."/>
            <person name="Onodera N.T."/>
            <person name="Poole A.M."/>
            <person name="Pritham E.J."/>
            <person name="Richards T.A."/>
            <person name="Rocap G."/>
            <person name="Roy S.W."/>
            <person name="Sarai C."/>
            <person name="Schaack S."/>
            <person name="Shirato S."/>
            <person name="Slamovits C.H."/>
            <person name="Spencer D.F."/>
            <person name="Suzuki S."/>
            <person name="Worden A.Z."/>
            <person name="Zauner S."/>
            <person name="Barry K."/>
            <person name="Bell C."/>
            <person name="Bharti A.K."/>
            <person name="Crow J.A."/>
            <person name="Grimwood J."/>
            <person name="Kramer R."/>
            <person name="Lindquist E."/>
            <person name="Lucas S."/>
            <person name="Salamov A."/>
            <person name="McFadden G.I."/>
            <person name="Lane C.E."/>
            <person name="Keeling P.J."/>
            <person name="Gray M.W."/>
            <person name="Grigoriev I.V."/>
            <person name="Archibald J.M."/>
        </authorList>
    </citation>
    <scope>NUCLEOTIDE SEQUENCE</scope>
    <source>
        <strain evidence="4">CCMP2712</strain>
    </source>
</reference>
<evidence type="ECO:0000259" key="1">
    <source>
        <dbReference type="PROSITE" id="PS50020"/>
    </source>
</evidence>
<dbReference type="Pfam" id="PF00294">
    <property type="entry name" value="PfkB"/>
    <property type="match status" value="1"/>
</dbReference>
<evidence type="ECO:0000313" key="2">
    <source>
        <dbReference type="EMBL" id="EKX48100.1"/>
    </source>
</evidence>
<reference evidence="3" key="3">
    <citation type="submission" date="2016-03" db="UniProtKB">
        <authorList>
            <consortium name="EnsemblProtists"/>
        </authorList>
    </citation>
    <scope>IDENTIFICATION</scope>
</reference>
<dbReference type="HOGENOM" id="CLU_1177310_0_0_1"/>
<dbReference type="PaxDb" id="55529-EKX48100"/>
<dbReference type="CDD" id="cd00201">
    <property type="entry name" value="WW"/>
    <property type="match status" value="1"/>
</dbReference>
<dbReference type="SMART" id="SM00456">
    <property type="entry name" value="WW"/>
    <property type="match status" value="1"/>
</dbReference>